<sequence length="140" mass="16457">MAIEVVLAFHLKEDTPSEIIDILEYMIDQEKRNPEDEYNPPFKLPDHPFFQKDPYKQEWLLFPFMDQGMFASIPDSSMYQYGPGDEYRVSIRTNLPSSWYQKVDDFLDWLTPYISGAGNGNEFVGYWRYSGESDPVILHV</sequence>
<comment type="caution">
    <text evidence="1">The sequence shown here is derived from an EMBL/GenBank/DDBJ whole genome shotgun (WGS) entry which is preliminary data.</text>
</comment>
<gene>
    <name evidence="1" type="ORF">ACFQNG_19120</name>
</gene>
<accession>A0ABW2RQS8</accession>
<organism evidence="1 2">
    <name type="scientific">Laceyella putida</name>
    <dbReference type="NCBI Taxonomy" id="110101"/>
    <lineage>
        <taxon>Bacteria</taxon>
        <taxon>Bacillati</taxon>
        <taxon>Bacillota</taxon>
        <taxon>Bacilli</taxon>
        <taxon>Bacillales</taxon>
        <taxon>Thermoactinomycetaceae</taxon>
        <taxon>Laceyella</taxon>
    </lineage>
</organism>
<evidence type="ECO:0000313" key="2">
    <source>
        <dbReference type="Proteomes" id="UP001596500"/>
    </source>
</evidence>
<dbReference type="EMBL" id="JBHTBW010000081">
    <property type="protein sequence ID" value="MFC7443181.1"/>
    <property type="molecule type" value="Genomic_DNA"/>
</dbReference>
<proteinExistence type="predicted"/>
<dbReference type="Proteomes" id="UP001596500">
    <property type="component" value="Unassembled WGS sequence"/>
</dbReference>
<evidence type="ECO:0008006" key="3">
    <source>
        <dbReference type="Google" id="ProtNLM"/>
    </source>
</evidence>
<dbReference type="RefSeq" id="WP_379867508.1">
    <property type="nucleotide sequence ID" value="NZ_JBHTBW010000081.1"/>
</dbReference>
<reference evidence="2" key="1">
    <citation type="journal article" date="2019" name="Int. J. Syst. Evol. Microbiol.">
        <title>The Global Catalogue of Microorganisms (GCM) 10K type strain sequencing project: providing services to taxonomists for standard genome sequencing and annotation.</title>
        <authorList>
            <consortium name="The Broad Institute Genomics Platform"/>
            <consortium name="The Broad Institute Genome Sequencing Center for Infectious Disease"/>
            <person name="Wu L."/>
            <person name="Ma J."/>
        </authorList>
    </citation>
    <scope>NUCLEOTIDE SEQUENCE [LARGE SCALE GENOMIC DNA]</scope>
    <source>
        <strain evidence="2">CGMCC 1.12942</strain>
    </source>
</reference>
<name>A0ABW2RQS8_9BACL</name>
<keyword evidence="2" id="KW-1185">Reference proteome</keyword>
<evidence type="ECO:0000313" key="1">
    <source>
        <dbReference type="EMBL" id="MFC7443181.1"/>
    </source>
</evidence>
<protein>
    <recommendedName>
        <fullName evidence="3">Integron-associated effector binding protein domain-containing protein</fullName>
    </recommendedName>
</protein>